<evidence type="ECO:0000313" key="2">
    <source>
        <dbReference type="EMBL" id="OLQ13575.1"/>
    </source>
</evidence>
<accession>A0A1Q9F1N5</accession>
<keyword evidence="3" id="KW-1185">Reference proteome</keyword>
<evidence type="ECO:0000313" key="3">
    <source>
        <dbReference type="Proteomes" id="UP000186817"/>
    </source>
</evidence>
<dbReference type="EMBL" id="LSRX01000026">
    <property type="protein sequence ID" value="OLQ13575.1"/>
    <property type="molecule type" value="Genomic_DNA"/>
</dbReference>
<evidence type="ECO:0000256" key="1">
    <source>
        <dbReference type="SAM" id="MobiDB-lite"/>
    </source>
</evidence>
<feature type="compositionally biased region" description="Acidic residues" evidence="1">
    <location>
        <begin position="27"/>
        <end position="78"/>
    </location>
</feature>
<proteinExistence type="predicted"/>
<sequence length="284" mass="31239">MPKVALSPSHLQSTKKSSRATVHSSLGEDDDDEEEVDDDVVSLDADDDDDGDDDVDDDDADDDDDDEEEEEEDDDDGDVALRLGLGLKPSARGTSGFPKIADVFFILGKGSHDLESVSCPLFWAPVAFVALVGKECPKLKRRSIKNLARRGDEQQLLAEARIKAGGEVCSVTIVHDTIMIPLLTAFPLRSEGVVESLELTSCIVWIIDIVATFLRGFINPRTGFVEMRLKQITLNYLTGWFVPDLAMLSSDIMSLLLEMRETDSRMFCDPAQGLGPPGYQPQFQ</sequence>
<name>A0A1Q9F1N5_SYMMI</name>
<feature type="compositionally biased region" description="Polar residues" evidence="1">
    <location>
        <begin position="9"/>
        <end position="23"/>
    </location>
</feature>
<protein>
    <submittedName>
        <fullName evidence="2">Uncharacterized protein</fullName>
    </submittedName>
</protein>
<comment type="caution">
    <text evidence="2">The sequence shown here is derived from an EMBL/GenBank/DDBJ whole genome shotgun (WGS) entry which is preliminary data.</text>
</comment>
<dbReference type="AlphaFoldDB" id="A0A1Q9F1N5"/>
<feature type="region of interest" description="Disordered" evidence="1">
    <location>
        <begin position="1"/>
        <end position="80"/>
    </location>
</feature>
<reference evidence="2 3" key="1">
    <citation type="submission" date="2016-02" db="EMBL/GenBank/DDBJ databases">
        <title>Genome analysis of coral dinoflagellate symbionts highlights evolutionary adaptations to a symbiotic lifestyle.</title>
        <authorList>
            <person name="Aranda M."/>
            <person name="Li Y."/>
            <person name="Liew Y.J."/>
            <person name="Baumgarten S."/>
            <person name="Simakov O."/>
            <person name="Wilson M."/>
            <person name="Piel J."/>
            <person name="Ashoor H."/>
            <person name="Bougouffa S."/>
            <person name="Bajic V.B."/>
            <person name="Ryu T."/>
            <person name="Ravasi T."/>
            <person name="Bayer T."/>
            <person name="Micklem G."/>
            <person name="Kim H."/>
            <person name="Bhak J."/>
            <person name="Lajeunesse T.C."/>
            <person name="Voolstra C.R."/>
        </authorList>
    </citation>
    <scope>NUCLEOTIDE SEQUENCE [LARGE SCALE GENOMIC DNA]</scope>
    <source>
        <strain evidence="2 3">CCMP2467</strain>
    </source>
</reference>
<organism evidence="2 3">
    <name type="scientific">Symbiodinium microadriaticum</name>
    <name type="common">Dinoflagellate</name>
    <name type="synonym">Zooxanthella microadriatica</name>
    <dbReference type="NCBI Taxonomy" id="2951"/>
    <lineage>
        <taxon>Eukaryota</taxon>
        <taxon>Sar</taxon>
        <taxon>Alveolata</taxon>
        <taxon>Dinophyceae</taxon>
        <taxon>Suessiales</taxon>
        <taxon>Symbiodiniaceae</taxon>
        <taxon>Symbiodinium</taxon>
    </lineage>
</organism>
<dbReference type="OrthoDB" id="425927at2759"/>
<dbReference type="Proteomes" id="UP000186817">
    <property type="component" value="Unassembled WGS sequence"/>
</dbReference>
<gene>
    <name evidence="2" type="ORF">AK812_SmicGene2390</name>
</gene>